<keyword evidence="2" id="KW-1185">Reference proteome</keyword>
<dbReference type="EMBL" id="JBBDGN010000017">
    <property type="protein sequence ID" value="MEJ1092793.1"/>
    <property type="molecule type" value="Genomic_DNA"/>
</dbReference>
<proteinExistence type="predicted"/>
<evidence type="ECO:0000313" key="2">
    <source>
        <dbReference type="Proteomes" id="UP001366085"/>
    </source>
</evidence>
<protein>
    <submittedName>
        <fullName evidence="1">Uncharacterized protein</fullName>
    </submittedName>
</protein>
<name>A0ABU8LQ29_9MICO</name>
<reference evidence="1 2" key="1">
    <citation type="submission" date="2024-02" db="EMBL/GenBank/DDBJ databases">
        <authorList>
            <person name="Saticioglu I.B."/>
        </authorList>
    </citation>
    <scope>NUCLEOTIDE SEQUENCE [LARGE SCALE GENOMIC DNA]</scope>
    <source>
        <strain evidence="1 2">Mu-43</strain>
    </source>
</reference>
<accession>A0ABU8LQ29</accession>
<dbReference type="Proteomes" id="UP001366085">
    <property type="component" value="Unassembled WGS sequence"/>
</dbReference>
<organism evidence="1 2">
    <name type="scientific">Microbacterium istanbulense</name>
    <dbReference type="NCBI Taxonomy" id="3122049"/>
    <lineage>
        <taxon>Bacteria</taxon>
        <taxon>Bacillati</taxon>
        <taxon>Actinomycetota</taxon>
        <taxon>Actinomycetes</taxon>
        <taxon>Micrococcales</taxon>
        <taxon>Microbacteriaceae</taxon>
        <taxon>Microbacterium</taxon>
    </lineage>
</organism>
<comment type="caution">
    <text evidence="1">The sequence shown here is derived from an EMBL/GenBank/DDBJ whole genome shotgun (WGS) entry which is preliminary data.</text>
</comment>
<gene>
    <name evidence="1" type="ORF">WDU93_13980</name>
</gene>
<sequence>MTRDNNDFYRLLELLWIREAWGLLPAGDDLPPLLVDPPARAGDPDDRDAWEAAWPEVWEDVVSHAAVLVEPSMFEELTHSVDGSKERAELIRRLQGPTWREHFGDAAFTEEYRAWSDARFHARRDDHPRSLAESPERQSIDALIPAWRAGLSKVITVPCRGEHTRIVGGSTLLMTEATRKDPDRYAAALATFARR</sequence>
<dbReference type="RefSeq" id="WP_337321709.1">
    <property type="nucleotide sequence ID" value="NZ_JBBDGN010000017.1"/>
</dbReference>
<evidence type="ECO:0000313" key="1">
    <source>
        <dbReference type="EMBL" id="MEJ1092793.1"/>
    </source>
</evidence>